<dbReference type="HOGENOM" id="CLU_103464_0_0_1"/>
<keyword evidence="2" id="KW-1185">Reference proteome</keyword>
<dbReference type="Proteomes" id="UP000054485">
    <property type="component" value="Unassembled WGS sequence"/>
</dbReference>
<organism evidence="1 2">
    <name type="scientific">Suillus luteus UH-Slu-Lm8-n1</name>
    <dbReference type="NCBI Taxonomy" id="930992"/>
    <lineage>
        <taxon>Eukaryota</taxon>
        <taxon>Fungi</taxon>
        <taxon>Dikarya</taxon>
        <taxon>Basidiomycota</taxon>
        <taxon>Agaricomycotina</taxon>
        <taxon>Agaricomycetes</taxon>
        <taxon>Agaricomycetidae</taxon>
        <taxon>Boletales</taxon>
        <taxon>Suillineae</taxon>
        <taxon>Suillaceae</taxon>
        <taxon>Suillus</taxon>
    </lineage>
</organism>
<reference evidence="2" key="2">
    <citation type="submission" date="2015-01" db="EMBL/GenBank/DDBJ databases">
        <title>Evolutionary Origins and Diversification of the Mycorrhizal Mutualists.</title>
        <authorList>
            <consortium name="DOE Joint Genome Institute"/>
            <consortium name="Mycorrhizal Genomics Consortium"/>
            <person name="Kohler A."/>
            <person name="Kuo A."/>
            <person name="Nagy L.G."/>
            <person name="Floudas D."/>
            <person name="Copeland A."/>
            <person name="Barry K.W."/>
            <person name="Cichocki N."/>
            <person name="Veneault-Fourrey C."/>
            <person name="LaButti K."/>
            <person name="Lindquist E.A."/>
            <person name="Lipzen A."/>
            <person name="Lundell T."/>
            <person name="Morin E."/>
            <person name="Murat C."/>
            <person name="Riley R."/>
            <person name="Ohm R."/>
            <person name="Sun H."/>
            <person name="Tunlid A."/>
            <person name="Henrissat B."/>
            <person name="Grigoriev I.V."/>
            <person name="Hibbett D.S."/>
            <person name="Martin F."/>
        </authorList>
    </citation>
    <scope>NUCLEOTIDE SEQUENCE [LARGE SCALE GENOMIC DNA]</scope>
    <source>
        <strain evidence="2">UH-Slu-Lm8-n1</strain>
    </source>
</reference>
<accession>A0A0D0AKD7</accession>
<dbReference type="InParanoid" id="A0A0D0AKD7"/>
<proteinExistence type="predicted"/>
<reference evidence="1 2" key="1">
    <citation type="submission" date="2014-04" db="EMBL/GenBank/DDBJ databases">
        <authorList>
            <consortium name="DOE Joint Genome Institute"/>
            <person name="Kuo A."/>
            <person name="Ruytinx J."/>
            <person name="Rineau F."/>
            <person name="Colpaert J."/>
            <person name="Kohler A."/>
            <person name="Nagy L.G."/>
            <person name="Floudas D."/>
            <person name="Copeland A."/>
            <person name="Barry K.W."/>
            <person name="Cichocki N."/>
            <person name="Veneault-Fourrey C."/>
            <person name="LaButti K."/>
            <person name="Lindquist E.A."/>
            <person name="Lipzen A."/>
            <person name="Lundell T."/>
            <person name="Morin E."/>
            <person name="Murat C."/>
            <person name="Sun H."/>
            <person name="Tunlid A."/>
            <person name="Henrissat B."/>
            <person name="Grigoriev I.V."/>
            <person name="Hibbett D.S."/>
            <person name="Martin F."/>
            <person name="Nordberg H.P."/>
            <person name="Cantor M.N."/>
            <person name="Hua S.X."/>
        </authorList>
    </citation>
    <scope>NUCLEOTIDE SEQUENCE [LARGE SCALE GENOMIC DNA]</scope>
    <source>
        <strain evidence="1 2">UH-Slu-Lm8-n1</strain>
    </source>
</reference>
<evidence type="ECO:0000313" key="2">
    <source>
        <dbReference type="Proteomes" id="UP000054485"/>
    </source>
</evidence>
<sequence length="214" mass="24286">MGRRAKYLTLEAKLTAAKCHKASYSQSERQVSSQNARAYVKHHGRCVPRTTISDPPDSLTPSLLLFATLPLPDSYLFHQSCAGSNLIDESDLSQWDQPPPYDYPVPPDSPEEARFTENLVDVMHGRYLHIQRESRTHRADMYKAGETSRILMEIREAEKGLVAGWDGLRVRVDNLQGCSRHKLVAGCYLQGVARAILDYRREEDWLATGRNPYV</sequence>
<name>A0A0D0AKD7_9AGAM</name>
<dbReference type="EMBL" id="KN835709">
    <property type="protein sequence ID" value="KIK34747.1"/>
    <property type="molecule type" value="Genomic_DNA"/>
</dbReference>
<dbReference type="OrthoDB" id="2663472at2759"/>
<dbReference type="AlphaFoldDB" id="A0A0D0AKD7"/>
<protein>
    <submittedName>
        <fullName evidence="1">Uncharacterized protein</fullName>
    </submittedName>
</protein>
<evidence type="ECO:0000313" key="1">
    <source>
        <dbReference type="EMBL" id="KIK34747.1"/>
    </source>
</evidence>
<gene>
    <name evidence="1" type="ORF">CY34DRAFT_97378</name>
</gene>